<keyword evidence="8" id="KW-0862">Zinc</keyword>
<keyword evidence="9 14" id="KW-1133">Transmembrane helix</keyword>
<evidence type="ECO:0000256" key="13">
    <source>
        <dbReference type="ARBA" id="ARBA00023160"/>
    </source>
</evidence>
<gene>
    <name evidence="16" type="ORF">BC781_101712</name>
</gene>
<evidence type="ECO:0000256" key="5">
    <source>
        <dbReference type="ARBA" id="ARBA00022723"/>
    </source>
</evidence>
<dbReference type="AlphaFoldDB" id="A0A315ZGA7"/>
<evidence type="ECO:0000313" key="17">
    <source>
        <dbReference type="Proteomes" id="UP000245535"/>
    </source>
</evidence>
<dbReference type="Proteomes" id="UP000245535">
    <property type="component" value="Unassembled WGS sequence"/>
</dbReference>
<evidence type="ECO:0000259" key="15">
    <source>
        <dbReference type="Pfam" id="PF04116"/>
    </source>
</evidence>
<dbReference type="InterPro" id="IPR006694">
    <property type="entry name" value="Fatty_acid_hydroxylase"/>
</dbReference>
<comment type="subcellular location">
    <subcellularLocation>
        <location evidence="2">Endoplasmic reticulum membrane</location>
        <topology evidence="2">Multi-pass membrane protein</topology>
    </subcellularLocation>
</comment>
<evidence type="ECO:0000256" key="2">
    <source>
        <dbReference type="ARBA" id="ARBA00004477"/>
    </source>
</evidence>
<sequence>MKRASTERINKPANDQLFDNKLLEYLTHTHAYVPISIFLVGSIGMIFYGVYENLISPISCLAAFISGWLLFTWVEYAAHRFVYHMPETTQFRKDLTYKFHGVHHDFPKDKSRLAMPPIVSTVLASLLFVMFTFLMGNWTYGFLPGFLTGYATYLLIHYIVHSYRPPKNFLRVLWVHHGIHHYKDPERAFGVSSTLWDHIYGTMPIQKK</sequence>
<protein>
    <submittedName>
        <fullName evidence="16">Fatty acid hydroxylase family protein</fullName>
    </submittedName>
</protein>
<dbReference type="EMBL" id="QGDO01000001">
    <property type="protein sequence ID" value="PWJ44362.1"/>
    <property type="molecule type" value="Genomic_DNA"/>
</dbReference>
<evidence type="ECO:0000256" key="6">
    <source>
        <dbReference type="ARBA" id="ARBA00022824"/>
    </source>
</evidence>
<dbReference type="GO" id="GO:0080132">
    <property type="term" value="F:fatty acid 2-hydroxylase activity"/>
    <property type="evidence" value="ECO:0007669"/>
    <property type="project" value="InterPro"/>
</dbReference>
<accession>A0A315ZGA7</accession>
<evidence type="ECO:0000256" key="9">
    <source>
        <dbReference type="ARBA" id="ARBA00022989"/>
    </source>
</evidence>
<keyword evidence="17" id="KW-1185">Reference proteome</keyword>
<evidence type="ECO:0000256" key="10">
    <source>
        <dbReference type="ARBA" id="ARBA00023002"/>
    </source>
</evidence>
<feature type="transmembrane region" description="Helical" evidence="14">
    <location>
        <begin position="31"/>
        <end position="48"/>
    </location>
</feature>
<evidence type="ECO:0000256" key="11">
    <source>
        <dbReference type="ARBA" id="ARBA00023098"/>
    </source>
</evidence>
<comment type="cofactor">
    <cofactor evidence="1">
        <name>Zn(2+)</name>
        <dbReference type="ChEBI" id="CHEBI:29105"/>
    </cofactor>
</comment>
<keyword evidence="10" id="KW-0560">Oxidoreductase</keyword>
<evidence type="ECO:0000256" key="7">
    <source>
        <dbReference type="ARBA" id="ARBA00022832"/>
    </source>
</evidence>
<dbReference type="GO" id="GO:0016020">
    <property type="term" value="C:membrane"/>
    <property type="evidence" value="ECO:0007669"/>
    <property type="project" value="InterPro"/>
</dbReference>
<evidence type="ECO:0000256" key="1">
    <source>
        <dbReference type="ARBA" id="ARBA00001947"/>
    </source>
</evidence>
<keyword evidence="12 14" id="KW-0472">Membrane</keyword>
<feature type="transmembrane region" description="Helical" evidence="14">
    <location>
        <begin position="140"/>
        <end position="160"/>
    </location>
</feature>
<keyword evidence="13" id="KW-0275">Fatty acid biosynthesis</keyword>
<evidence type="ECO:0000256" key="4">
    <source>
        <dbReference type="ARBA" id="ARBA00022692"/>
    </source>
</evidence>
<evidence type="ECO:0000256" key="8">
    <source>
        <dbReference type="ARBA" id="ARBA00022833"/>
    </source>
</evidence>
<dbReference type="RefSeq" id="WP_109615859.1">
    <property type="nucleotide sequence ID" value="NZ_QGDO01000001.1"/>
</dbReference>
<keyword evidence="5" id="KW-0479">Metal-binding</keyword>
<dbReference type="InterPro" id="IPR014430">
    <property type="entry name" value="Scs7"/>
</dbReference>
<evidence type="ECO:0000313" key="16">
    <source>
        <dbReference type="EMBL" id="PWJ44362.1"/>
    </source>
</evidence>
<keyword evidence="6" id="KW-0256">Endoplasmic reticulum</keyword>
<dbReference type="OrthoDB" id="9784228at2"/>
<feature type="transmembrane region" description="Helical" evidence="14">
    <location>
        <begin position="54"/>
        <end position="74"/>
    </location>
</feature>
<keyword evidence="3" id="KW-0444">Lipid biosynthesis</keyword>
<dbReference type="GO" id="GO:0006633">
    <property type="term" value="P:fatty acid biosynthetic process"/>
    <property type="evidence" value="ECO:0007669"/>
    <property type="project" value="UniProtKB-KW"/>
</dbReference>
<organism evidence="16 17">
    <name type="scientific">Sediminitomix flava</name>
    <dbReference type="NCBI Taxonomy" id="379075"/>
    <lineage>
        <taxon>Bacteria</taxon>
        <taxon>Pseudomonadati</taxon>
        <taxon>Bacteroidota</taxon>
        <taxon>Cytophagia</taxon>
        <taxon>Cytophagales</taxon>
        <taxon>Flammeovirgaceae</taxon>
        <taxon>Sediminitomix</taxon>
    </lineage>
</organism>
<keyword evidence="7" id="KW-0276">Fatty acid metabolism</keyword>
<evidence type="ECO:0000256" key="14">
    <source>
        <dbReference type="SAM" id="Phobius"/>
    </source>
</evidence>
<evidence type="ECO:0000256" key="3">
    <source>
        <dbReference type="ARBA" id="ARBA00022516"/>
    </source>
</evidence>
<reference evidence="16 17" key="1">
    <citation type="submission" date="2018-03" db="EMBL/GenBank/DDBJ databases">
        <title>Genomic Encyclopedia of Archaeal and Bacterial Type Strains, Phase II (KMG-II): from individual species to whole genera.</title>
        <authorList>
            <person name="Goeker M."/>
        </authorList>
    </citation>
    <scope>NUCLEOTIDE SEQUENCE [LARGE SCALE GENOMIC DNA]</scope>
    <source>
        <strain evidence="16 17">DSM 28229</strain>
    </source>
</reference>
<dbReference type="PANTHER" id="PTHR12863:SF1">
    <property type="entry name" value="FATTY ACID 2-HYDROXYLASE"/>
    <property type="match status" value="1"/>
</dbReference>
<dbReference type="Pfam" id="PF04116">
    <property type="entry name" value="FA_hydroxylase"/>
    <property type="match status" value="1"/>
</dbReference>
<proteinExistence type="predicted"/>
<keyword evidence="11" id="KW-0443">Lipid metabolism</keyword>
<dbReference type="GO" id="GO:0005506">
    <property type="term" value="F:iron ion binding"/>
    <property type="evidence" value="ECO:0007669"/>
    <property type="project" value="InterPro"/>
</dbReference>
<comment type="caution">
    <text evidence="16">The sequence shown here is derived from an EMBL/GenBank/DDBJ whole genome shotgun (WGS) entry which is preliminary data.</text>
</comment>
<dbReference type="PANTHER" id="PTHR12863">
    <property type="entry name" value="FATTY ACID HYDROXYLASE"/>
    <property type="match status" value="1"/>
</dbReference>
<name>A0A315ZGA7_SEDFL</name>
<keyword evidence="4 14" id="KW-0812">Transmembrane</keyword>
<feature type="transmembrane region" description="Helical" evidence="14">
    <location>
        <begin position="113"/>
        <end position="134"/>
    </location>
</feature>
<feature type="domain" description="Fatty acid hydroxylase" evidence="15">
    <location>
        <begin position="65"/>
        <end position="202"/>
    </location>
</feature>
<evidence type="ECO:0000256" key="12">
    <source>
        <dbReference type="ARBA" id="ARBA00023136"/>
    </source>
</evidence>